<dbReference type="Proteomes" id="UP000823388">
    <property type="component" value="Chromosome 7N"/>
</dbReference>
<accession>A0A8T0PZF5</accession>
<dbReference type="AlphaFoldDB" id="A0A8T0PZF5"/>
<evidence type="ECO:0000313" key="2">
    <source>
        <dbReference type="Proteomes" id="UP000823388"/>
    </source>
</evidence>
<reference evidence="1" key="1">
    <citation type="submission" date="2020-05" db="EMBL/GenBank/DDBJ databases">
        <title>WGS assembly of Panicum virgatum.</title>
        <authorList>
            <person name="Lovell J.T."/>
            <person name="Jenkins J."/>
            <person name="Shu S."/>
            <person name="Juenger T.E."/>
            <person name="Schmutz J."/>
        </authorList>
    </citation>
    <scope>NUCLEOTIDE SEQUENCE</scope>
    <source>
        <strain evidence="1">AP13</strain>
    </source>
</reference>
<name>A0A8T0PZF5_PANVG</name>
<comment type="caution">
    <text evidence="1">The sequence shown here is derived from an EMBL/GenBank/DDBJ whole genome shotgun (WGS) entry which is preliminary data.</text>
</comment>
<protein>
    <submittedName>
        <fullName evidence="1">Uncharacterized protein</fullName>
    </submittedName>
</protein>
<organism evidence="1 2">
    <name type="scientific">Panicum virgatum</name>
    <name type="common">Blackwell switchgrass</name>
    <dbReference type="NCBI Taxonomy" id="38727"/>
    <lineage>
        <taxon>Eukaryota</taxon>
        <taxon>Viridiplantae</taxon>
        <taxon>Streptophyta</taxon>
        <taxon>Embryophyta</taxon>
        <taxon>Tracheophyta</taxon>
        <taxon>Spermatophyta</taxon>
        <taxon>Magnoliopsida</taxon>
        <taxon>Liliopsida</taxon>
        <taxon>Poales</taxon>
        <taxon>Poaceae</taxon>
        <taxon>PACMAD clade</taxon>
        <taxon>Panicoideae</taxon>
        <taxon>Panicodae</taxon>
        <taxon>Paniceae</taxon>
        <taxon>Panicinae</taxon>
        <taxon>Panicum</taxon>
        <taxon>Panicum sect. Hiantes</taxon>
    </lineage>
</organism>
<sequence>MVGARMHDLSELTARRCSCLNLKPSGLPLQEAIEIGGEQLSRGRWGNCRKLLARWWGWWQRWIPAFLEGLRAARRARRW</sequence>
<evidence type="ECO:0000313" key="1">
    <source>
        <dbReference type="EMBL" id="KAG2567313.1"/>
    </source>
</evidence>
<gene>
    <name evidence="1" type="ORF">PVAP13_7NG345200</name>
</gene>
<keyword evidence="2" id="KW-1185">Reference proteome</keyword>
<proteinExistence type="predicted"/>
<dbReference type="EMBL" id="CM029050">
    <property type="protein sequence ID" value="KAG2567313.1"/>
    <property type="molecule type" value="Genomic_DNA"/>
</dbReference>